<dbReference type="PROSITE" id="PS51257">
    <property type="entry name" value="PROKAR_LIPOPROTEIN"/>
    <property type="match status" value="1"/>
</dbReference>
<name>A0A437R5Y6_9GAMM</name>
<keyword evidence="1" id="KW-0732">Signal</keyword>
<dbReference type="InterPro" id="IPR014917">
    <property type="entry name" value="DUF1800"/>
</dbReference>
<sequence>MNTLPKLSRGWPLLLALTACGGGEAAPAPVAVAVNQPPLVSAGADLQASAKAKVALLGSATDSGVLQYRWSQQSGPVVSISNSTQASAEFTAPELYRSTTFSFQLEVTDAAGLSARDTVQITIKPLPMTASEAARLLQQASFGPTAADIIQATTMSAEQWVAQQLALPVTTHADKLQNPPTQDRPAPVSRLETWWRIALTAPDQLRQRLAFAWSEIMVVSDQGNGLNNQPVGLANYYDLLLRYGSGANSSYRQLLEQVTLSPVMGVYLSHLGNEKPDVARNIRPDENYAREVMQLFTIGLVQLEPDGKPRLDSHGQTIPSYDQSIIEGFAHVFTGWTSAGTVRFDRPRPDYINPMIAFADFHASGEKKLLNNTVLPAGQSAQQDLTQALDNLAGHANVGPFISKQLIQRLVTSNPTPAYVGRVSAVFADNGQGQRGDLTAVVTAILLDEEARSGDSLQNSRFGKLREPLLKTTHLWRLLQSAAPSGRILTFNLADSHAQAPLQSPSVFNFFRPDYAPTTELQQLGLVAPEQQIVTDSNALNLQNHLYTQSYQSIFEVVNNPGQYQMLGRFKSYADLLRQQGLTALLDHYALLLLAGEMPLQLRHILTELAAGLSNQSAEQQAAALLYFILISPQYAVQR</sequence>
<dbReference type="Proteomes" id="UP000283077">
    <property type="component" value="Unassembled WGS sequence"/>
</dbReference>
<organism evidence="2 3">
    <name type="scientific">Rheinheimera riviphila</name>
    <dbReference type="NCBI Taxonomy" id="1834037"/>
    <lineage>
        <taxon>Bacteria</taxon>
        <taxon>Pseudomonadati</taxon>
        <taxon>Pseudomonadota</taxon>
        <taxon>Gammaproteobacteria</taxon>
        <taxon>Chromatiales</taxon>
        <taxon>Chromatiaceae</taxon>
        <taxon>Rheinheimera</taxon>
    </lineage>
</organism>
<dbReference type="PANTHER" id="PTHR43737:SF1">
    <property type="entry name" value="DUF1501 DOMAIN-CONTAINING PROTEIN"/>
    <property type="match status" value="1"/>
</dbReference>
<feature type="signal peptide" evidence="1">
    <location>
        <begin position="1"/>
        <end position="25"/>
    </location>
</feature>
<proteinExistence type="predicted"/>
<dbReference type="EMBL" id="SACS01000001">
    <property type="protein sequence ID" value="RVU42097.1"/>
    <property type="molecule type" value="Genomic_DNA"/>
</dbReference>
<dbReference type="Pfam" id="PF08811">
    <property type="entry name" value="DUF1800"/>
    <property type="match status" value="1"/>
</dbReference>
<keyword evidence="3" id="KW-1185">Reference proteome</keyword>
<feature type="chain" id="PRO_5019392477" evidence="1">
    <location>
        <begin position="26"/>
        <end position="639"/>
    </location>
</feature>
<gene>
    <name evidence="2" type="ORF">EOE67_02100</name>
</gene>
<evidence type="ECO:0000256" key="1">
    <source>
        <dbReference type="SAM" id="SignalP"/>
    </source>
</evidence>
<dbReference type="InterPro" id="IPR035986">
    <property type="entry name" value="PKD_dom_sf"/>
</dbReference>
<dbReference type="AlphaFoldDB" id="A0A437R5Y6"/>
<dbReference type="Gene3D" id="2.60.40.10">
    <property type="entry name" value="Immunoglobulins"/>
    <property type="match status" value="1"/>
</dbReference>
<dbReference type="Pfam" id="PF22352">
    <property type="entry name" value="K319L-like_PKD"/>
    <property type="match status" value="1"/>
</dbReference>
<dbReference type="SUPFAM" id="SSF49299">
    <property type="entry name" value="PKD domain"/>
    <property type="match status" value="1"/>
</dbReference>
<protein>
    <submittedName>
        <fullName evidence="2">DUF1800 family protein</fullName>
    </submittedName>
</protein>
<reference evidence="2 3" key="1">
    <citation type="submission" date="2019-01" db="EMBL/GenBank/DDBJ databases">
        <authorList>
            <person name="Chen W.-M."/>
        </authorList>
    </citation>
    <scope>NUCLEOTIDE SEQUENCE [LARGE SCALE GENOMIC DNA]</scope>
    <source>
        <strain evidence="2 3">KYPC3</strain>
    </source>
</reference>
<accession>A0A437R5Y6</accession>
<dbReference type="PANTHER" id="PTHR43737">
    <property type="entry name" value="BLL7424 PROTEIN"/>
    <property type="match status" value="1"/>
</dbReference>
<comment type="caution">
    <text evidence="2">The sequence shown here is derived from an EMBL/GenBank/DDBJ whole genome shotgun (WGS) entry which is preliminary data.</text>
</comment>
<dbReference type="InterPro" id="IPR013783">
    <property type="entry name" value="Ig-like_fold"/>
</dbReference>
<dbReference type="OrthoDB" id="9772295at2"/>
<evidence type="ECO:0000313" key="2">
    <source>
        <dbReference type="EMBL" id="RVU42097.1"/>
    </source>
</evidence>
<evidence type="ECO:0000313" key="3">
    <source>
        <dbReference type="Proteomes" id="UP000283077"/>
    </source>
</evidence>